<reference evidence="3" key="1">
    <citation type="submission" date="2022-12" db="EMBL/GenBank/DDBJ databases">
        <title>Chromosome-level genome assembly of the bean flower thrips Megalurothrips usitatus.</title>
        <authorList>
            <person name="Ma L."/>
            <person name="Liu Q."/>
            <person name="Li H."/>
            <person name="Cai W."/>
        </authorList>
    </citation>
    <scope>NUCLEOTIDE SEQUENCE</scope>
    <source>
        <strain evidence="3">Cailab_2022a</strain>
    </source>
</reference>
<sequence>MNSNLLPLNQKINQRVGHIAVSYRGKLLVWGGYMEYSDPNEPSESTTHHHATDELFVYETSSEIWERKLLKGDIPPPSSGGCGVILGDTLYFFGGVIKTDLDFDGNTNDFYALDLLSMTWTHLNPSGTPPIPCEKLVGWGHDGKVYFFGGFGPLPERHVFFQYIMDDETGCAWNNQFFSYNPQTNSWEWPFVNGQTPSPRAAHAGDKCGSQMFISGGRLKTVRKNDLYVLDMDTMTWSGNINESADRVPPGRSWHSFTFISPNRAVLYGGFSTYNNVLNDCWFVDISSIDECANEQDAQASRTSKWKVQYILPPYGQRFCLRRFWHKTLFFEDKGDLICFGGFNRFNNPPLIVVHGEDEDSVQDQDIKADHTNVMLTIHFKPLTLLRLSLNSTLKHHRRNRSLWSTLPHTLQTLLTRRFSQIYP</sequence>
<evidence type="ECO:0008006" key="5">
    <source>
        <dbReference type="Google" id="ProtNLM"/>
    </source>
</evidence>
<dbReference type="EMBL" id="JAPTSV010000011">
    <property type="protein sequence ID" value="KAJ1522640.1"/>
    <property type="molecule type" value="Genomic_DNA"/>
</dbReference>
<dbReference type="Gene3D" id="2.120.10.80">
    <property type="entry name" value="Kelch-type beta propeller"/>
    <property type="match status" value="2"/>
</dbReference>
<comment type="caution">
    <text evidence="3">The sequence shown here is derived from an EMBL/GenBank/DDBJ whole genome shotgun (WGS) entry which is preliminary data.</text>
</comment>
<evidence type="ECO:0000313" key="3">
    <source>
        <dbReference type="EMBL" id="KAJ1522640.1"/>
    </source>
</evidence>
<keyword evidence="2" id="KW-0677">Repeat</keyword>
<accession>A0AAV7XDA0</accession>
<evidence type="ECO:0000256" key="2">
    <source>
        <dbReference type="ARBA" id="ARBA00022737"/>
    </source>
</evidence>
<evidence type="ECO:0000313" key="4">
    <source>
        <dbReference type="Proteomes" id="UP001075354"/>
    </source>
</evidence>
<keyword evidence="4" id="KW-1185">Reference proteome</keyword>
<evidence type="ECO:0000256" key="1">
    <source>
        <dbReference type="ARBA" id="ARBA00022441"/>
    </source>
</evidence>
<gene>
    <name evidence="3" type="ORF">ONE63_001812</name>
</gene>
<dbReference type="InterPro" id="IPR015915">
    <property type="entry name" value="Kelch-typ_b-propeller"/>
</dbReference>
<proteinExistence type="predicted"/>
<organism evidence="3 4">
    <name type="scientific">Megalurothrips usitatus</name>
    <name type="common">bean blossom thrips</name>
    <dbReference type="NCBI Taxonomy" id="439358"/>
    <lineage>
        <taxon>Eukaryota</taxon>
        <taxon>Metazoa</taxon>
        <taxon>Ecdysozoa</taxon>
        <taxon>Arthropoda</taxon>
        <taxon>Hexapoda</taxon>
        <taxon>Insecta</taxon>
        <taxon>Pterygota</taxon>
        <taxon>Neoptera</taxon>
        <taxon>Paraneoptera</taxon>
        <taxon>Thysanoptera</taxon>
        <taxon>Terebrantia</taxon>
        <taxon>Thripoidea</taxon>
        <taxon>Thripidae</taxon>
        <taxon>Megalurothrips</taxon>
    </lineage>
</organism>
<dbReference type="PANTHER" id="PTHR46228">
    <property type="entry name" value="KELCH DOMAIN-CONTAINING PROTEIN"/>
    <property type="match status" value="1"/>
</dbReference>
<protein>
    <recommendedName>
        <fullName evidence="5">Kelch domain-containing protein 2-like</fullName>
    </recommendedName>
</protein>
<name>A0AAV7XDA0_9NEOP</name>
<dbReference type="AlphaFoldDB" id="A0AAV7XDA0"/>
<keyword evidence="1" id="KW-0880">Kelch repeat</keyword>
<dbReference type="Pfam" id="PF24681">
    <property type="entry name" value="Kelch_KLHDC2_KLHL20_DRC7"/>
    <property type="match status" value="1"/>
</dbReference>
<dbReference type="PANTHER" id="PTHR46228:SF2">
    <property type="entry name" value="KELCH REPEAT PROTEIN (AFU_ORTHOLOGUE AFUA_4G14350)"/>
    <property type="match status" value="1"/>
</dbReference>
<dbReference type="Proteomes" id="UP001075354">
    <property type="component" value="Chromosome 11"/>
</dbReference>
<dbReference type="SUPFAM" id="SSF117281">
    <property type="entry name" value="Kelch motif"/>
    <property type="match status" value="1"/>
</dbReference>